<dbReference type="InterPro" id="IPR036237">
    <property type="entry name" value="Xyl_isomerase-like_sf"/>
</dbReference>
<dbReference type="GO" id="GO:0008833">
    <property type="term" value="F:deoxyribonuclease IV (phage-T4-induced) activity"/>
    <property type="evidence" value="ECO:0007669"/>
    <property type="project" value="UniProtKB-UniRule"/>
</dbReference>
<dbReference type="EMBL" id="LCHN01000027">
    <property type="protein sequence ID" value="KKT34883.1"/>
    <property type="molecule type" value="Genomic_DNA"/>
</dbReference>
<evidence type="ECO:0000313" key="9">
    <source>
        <dbReference type="EMBL" id="KKT34883.1"/>
    </source>
</evidence>
<feature type="binding site" evidence="7">
    <location>
        <position position="67"/>
    </location>
    <ligand>
        <name>Zn(2+)</name>
        <dbReference type="ChEBI" id="CHEBI:29105"/>
        <label>1</label>
    </ligand>
</feature>
<comment type="catalytic activity">
    <reaction evidence="7">
        <text>Endonucleolytic cleavage to 5'-phosphooligonucleotide end-products.</text>
        <dbReference type="EC" id="3.1.21.2"/>
    </reaction>
</comment>
<feature type="domain" description="Xylose isomerase-like TIM barrel" evidence="8">
    <location>
        <begin position="21"/>
        <end position="272"/>
    </location>
</feature>
<dbReference type="PROSITE" id="PS00729">
    <property type="entry name" value="AP_NUCLEASE_F2_1"/>
    <property type="match status" value="1"/>
</dbReference>
<feature type="binding site" evidence="7">
    <location>
        <position position="107"/>
    </location>
    <ligand>
        <name>Zn(2+)</name>
        <dbReference type="ChEBI" id="CHEBI:29105"/>
        <label>1</label>
    </ligand>
</feature>
<evidence type="ECO:0000259" key="8">
    <source>
        <dbReference type="Pfam" id="PF01261"/>
    </source>
</evidence>
<comment type="function">
    <text evidence="7">Endonuclease IV plays a role in DNA repair. It cleaves phosphodiester bonds at apurinic or apyrimidinic (AP) sites, generating a 3'-hydroxyl group and a 5'-terminal sugar phosphate.</text>
</comment>
<protein>
    <recommendedName>
        <fullName evidence="7">Probable endonuclease 4</fullName>
        <ecNumber evidence="7">3.1.21.2</ecNumber>
    </recommendedName>
    <alternativeName>
        <fullName evidence="7">Endodeoxyribonuclease IV</fullName>
    </alternativeName>
    <alternativeName>
        <fullName evidence="7">Endonuclease IV</fullName>
    </alternativeName>
</protein>
<evidence type="ECO:0000256" key="5">
    <source>
        <dbReference type="ARBA" id="ARBA00022833"/>
    </source>
</evidence>
<dbReference type="GO" id="GO:0006284">
    <property type="term" value="P:base-excision repair"/>
    <property type="evidence" value="ECO:0007669"/>
    <property type="project" value="TreeGrafter"/>
</dbReference>
<comment type="similarity">
    <text evidence="1 7">Belongs to the AP endonuclease 2 family.</text>
</comment>
<dbReference type="PROSITE" id="PS51432">
    <property type="entry name" value="AP_NUCLEASE_F2_4"/>
    <property type="match status" value="1"/>
</dbReference>
<dbReference type="InterPro" id="IPR013022">
    <property type="entry name" value="Xyl_isomerase-like_TIM-brl"/>
</dbReference>
<dbReference type="PANTHER" id="PTHR21445">
    <property type="entry name" value="ENDONUCLEASE IV ENDODEOXYRIBONUCLEASE IV"/>
    <property type="match status" value="1"/>
</dbReference>
<feature type="binding site" evidence="7">
    <location>
        <position position="142"/>
    </location>
    <ligand>
        <name>Zn(2+)</name>
        <dbReference type="ChEBI" id="CHEBI:29105"/>
        <label>2</label>
    </ligand>
</feature>
<evidence type="ECO:0000256" key="6">
    <source>
        <dbReference type="ARBA" id="ARBA00023204"/>
    </source>
</evidence>
<keyword evidence="7 9" id="KW-0255">Endonuclease</keyword>
<feature type="binding site" evidence="7">
    <location>
        <position position="224"/>
    </location>
    <ligand>
        <name>Zn(2+)</name>
        <dbReference type="ChEBI" id="CHEBI:29105"/>
        <label>3</label>
    </ligand>
</feature>
<dbReference type="NCBIfam" id="TIGR00587">
    <property type="entry name" value="nfo"/>
    <property type="match status" value="1"/>
</dbReference>
<reference evidence="9 10" key="1">
    <citation type="journal article" date="2015" name="Nature">
        <title>rRNA introns, odd ribosomes, and small enigmatic genomes across a large radiation of phyla.</title>
        <authorList>
            <person name="Brown C.T."/>
            <person name="Hug L.A."/>
            <person name="Thomas B.C."/>
            <person name="Sharon I."/>
            <person name="Castelle C.J."/>
            <person name="Singh A."/>
            <person name="Wilkins M.J."/>
            <person name="Williams K.H."/>
            <person name="Banfield J.F."/>
        </authorList>
    </citation>
    <scope>NUCLEOTIDE SEQUENCE [LARGE SCALE GENOMIC DNA]</scope>
</reference>
<dbReference type="InterPro" id="IPR018246">
    <property type="entry name" value="AP_endonuc_F2_Zn_BS"/>
</dbReference>
<comment type="caution">
    <text evidence="9">The sequence shown here is derived from an EMBL/GenBank/DDBJ whole genome shotgun (WGS) entry which is preliminary data.</text>
</comment>
<feature type="binding site" evidence="7">
    <location>
        <position position="256"/>
    </location>
    <ligand>
        <name>Zn(2+)</name>
        <dbReference type="ChEBI" id="CHEBI:29105"/>
        <label>2</label>
    </ligand>
</feature>
<dbReference type="Gene3D" id="3.20.20.150">
    <property type="entry name" value="Divalent-metal-dependent TIM barrel enzymes"/>
    <property type="match status" value="1"/>
</dbReference>
<accession>A0A0G1GKJ7</accession>
<feature type="binding site" evidence="7">
    <location>
        <position position="174"/>
    </location>
    <ligand>
        <name>Zn(2+)</name>
        <dbReference type="ChEBI" id="CHEBI:29105"/>
        <label>2</label>
    </ligand>
</feature>
<dbReference type="HAMAP" id="MF_00152">
    <property type="entry name" value="Nfo"/>
    <property type="match status" value="1"/>
</dbReference>
<evidence type="ECO:0000256" key="7">
    <source>
        <dbReference type="HAMAP-Rule" id="MF_00152"/>
    </source>
</evidence>
<dbReference type="Proteomes" id="UP000034069">
    <property type="component" value="Unassembled WGS sequence"/>
</dbReference>
<keyword evidence="4 7" id="KW-0378">Hydrolase</keyword>
<comment type="cofactor">
    <cofactor evidence="7">
        <name>Zn(2+)</name>
        <dbReference type="ChEBI" id="CHEBI:29105"/>
    </cofactor>
    <text evidence="7">Binds 3 Zn(2+) ions.</text>
</comment>
<dbReference type="EC" id="3.1.21.2" evidence="7"/>
<keyword evidence="2 7" id="KW-0479">Metal-binding</keyword>
<keyword evidence="3 7" id="KW-0227">DNA damage</keyword>
<evidence type="ECO:0000256" key="4">
    <source>
        <dbReference type="ARBA" id="ARBA00022801"/>
    </source>
</evidence>
<dbReference type="GO" id="GO:0008081">
    <property type="term" value="F:phosphoric diester hydrolase activity"/>
    <property type="evidence" value="ECO:0007669"/>
    <property type="project" value="TreeGrafter"/>
</dbReference>
<feature type="binding site" evidence="7">
    <location>
        <position position="142"/>
    </location>
    <ligand>
        <name>Zn(2+)</name>
        <dbReference type="ChEBI" id="CHEBI:29105"/>
        <label>1</label>
    </ligand>
</feature>
<dbReference type="GO" id="GO:0008270">
    <property type="term" value="F:zinc ion binding"/>
    <property type="evidence" value="ECO:0007669"/>
    <property type="project" value="UniProtKB-UniRule"/>
</dbReference>
<evidence type="ECO:0000256" key="2">
    <source>
        <dbReference type="ARBA" id="ARBA00022723"/>
    </source>
</evidence>
<feature type="binding site" evidence="7">
    <location>
        <position position="226"/>
    </location>
    <ligand>
        <name>Zn(2+)</name>
        <dbReference type="ChEBI" id="CHEBI:29105"/>
        <label>3</label>
    </ligand>
</feature>
<dbReference type="FunFam" id="3.20.20.150:FF:000001">
    <property type="entry name" value="Probable endonuclease 4"/>
    <property type="match status" value="1"/>
</dbReference>
<name>A0A0G1GKJ7_9BACT</name>
<dbReference type="SUPFAM" id="SSF51658">
    <property type="entry name" value="Xylose isomerase-like"/>
    <property type="match status" value="1"/>
</dbReference>
<feature type="binding site" evidence="7">
    <location>
        <position position="211"/>
    </location>
    <ligand>
        <name>Zn(2+)</name>
        <dbReference type="ChEBI" id="CHEBI:29105"/>
        <label>2</label>
    </ligand>
</feature>
<evidence type="ECO:0000256" key="1">
    <source>
        <dbReference type="ARBA" id="ARBA00005340"/>
    </source>
</evidence>
<gene>
    <name evidence="7" type="primary">nfo</name>
    <name evidence="9" type="ORF">UW23_C0027G0011</name>
</gene>
<dbReference type="AlphaFoldDB" id="A0A0G1GKJ7"/>
<dbReference type="Pfam" id="PF01261">
    <property type="entry name" value="AP_endonuc_2"/>
    <property type="match status" value="1"/>
</dbReference>
<keyword evidence="5 7" id="KW-0862">Zinc</keyword>
<evidence type="ECO:0000256" key="3">
    <source>
        <dbReference type="ARBA" id="ARBA00022763"/>
    </source>
</evidence>
<organism evidence="9 10">
    <name type="scientific">Candidatus Collierbacteria bacterium GW2011_GWA1_44_12</name>
    <dbReference type="NCBI Taxonomy" id="1618376"/>
    <lineage>
        <taxon>Bacteria</taxon>
        <taxon>Candidatus Collieribacteriota</taxon>
    </lineage>
</organism>
<dbReference type="CDD" id="cd00019">
    <property type="entry name" value="AP2Ec"/>
    <property type="match status" value="1"/>
</dbReference>
<keyword evidence="6 7" id="KW-0234">DNA repair</keyword>
<dbReference type="PANTHER" id="PTHR21445:SF0">
    <property type="entry name" value="APURINIC-APYRIMIDINIC ENDONUCLEASE"/>
    <property type="match status" value="1"/>
</dbReference>
<dbReference type="SMART" id="SM00518">
    <property type="entry name" value="AP2Ec"/>
    <property type="match status" value="1"/>
</dbReference>
<sequence length="278" mass="30382">MRKIGGHVSVAGGLPNAVENSLKIGGNCMQIFAGSPRSWARTPYNLEETNTFRKGVEKNDLDPVFIHALYLINLATDNEDLLEKSTLSLIGDLENGERIKSAGVIVHIGSHQGRGFDTVSQQLIEVIKSILSRTEHTPLILENVAGQNGKIGALNEINFLMDKIQDPRLRVCLDTAHLFEAGYDFTSDIGLEKLISELTEFDLLDKLSLLHLNDSATDLNSHRDIHANLGAGLIGIPGLSNLVNHPRLAHLPLILEVPGEDKHGPDKVNIKTAFEILS</sequence>
<dbReference type="GO" id="GO:0003677">
    <property type="term" value="F:DNA binding"/>
    <property type="evidence" value="ECO:0007669"/>
    <property type="project" value="InterPro"/>
</dbReference>
<evidence type="ECO:0000313" key="10">
    <source>
        <dbReference type="Proteomes" id="UP000034069"/>
    </source>
</evidence>
<dbReference type="InterPro" id="IPR001719">
    <property type="entry name" value="AP_endonuc_2"/>
</dbReference>
<dbReference type="GO" id="GO:0003906">
    <property type="term" value="F:DNA-(apurinic or apyrimidinic site) endonuclease activity"/>
    <property type="evidence" value="ECO:0007669"/>
    <property type="project" value="TreeGrafter"/>
</dbReference>
<feature type="binding site" evidence="7">
    <location>
        <position position="177"/>
    </location>
    <ligand>
        <name>Zn(2+)</name>
        <dbReference type="ChEBI" id="CHEBI:29105"/>
        <label>3</label>
    </ligand>
</feature>
<proteinExistence type="inferred from homology"/>
<dbReference type="PROSITE" id="PS00731">
    <property type="entry name" value="AP_NUCLEASE_F2_3"/>
    <property type="match status" value="1"/>
</dbReference>
<keyword evidence="7" id="KW-0540">Nuclease</keyword>